<feature type="compositionally biased region" description="Polar residues" evidence="1">
    <location>
        <begin position="73"/>
        <end position="93"/>
    </location>
</feature>
<name>A0A9Q3D2U8_9BASI</name>
<organism evidence="2 3">
    <name type="scientific">Austropuccinia psidii MF-1</name>
    <dbReference type="NCBI Taxonomy" id="1389203"/>
    <lineage>
        <taxon>Eukaryota</taxon>
        <taxon>Fungi</taxon>
        <taxon>Dikarya</taxon>
        <taxon>Basidiomycota</taxon>
        <taxon>Pucciniomycotina</taxon>
        <taxon>Pucciniomycetes</taxon>
        <taxon>Pucciniales</taxon>
        <taxon>Sphaerophragmiaceae</taxon>
        <taxon>Austropuccinia</taxon>
    </lineage>
</organism>
<accession>A0A9Q3D2U8</accession>
<feature type="region of interest" description="Disordered" evidence="1">
    <location>
        <begin position="42"/>
        <end position="93"/>
    </location>
</feature>
<reference evidence="2" key="1">
    <citation type="submission" date="2021-03" db="EMBL/GenBank/DDBJ databases">
        <title>Draft genome sequence of rust myrtle Austropuccinia psidii MF-1, a brazilian biotype.</title>
        <authorList>
            <person name="Quecine M.C."/>
            <person name="Pachon D.M.R."/>
            <person name="Bonatelli M.L."/>
            <person name="Correr F.H."/>
            <person name="Franceschini L.M."/>
            <person name="Leite T.F."/>
            <person name="Margarido G.R.A."/>
            <person name="Almeida C.A."/>
            <person name="Ferrarezi J.A."/>
            <person name="Labate C.A."/>
        </authorList>
    </citation>
    <scope>NUCLEOTIDE SEQUENCE</scope>
    <source>
        <strain evidence="2">MF-1</strain>
    </source>
</reference>
<sequence>MSFPHNNSYHPPAEGSSLHLAEFEQMKNTISQRDEVIARLMQQAEDEAAAQNNPSALESNKKKDKGKGRRKGFQNQLPVAQSSNIGSSRKPTG</sequence>
<gene>
    <name evidence="2" type="ORF">O181_035556</name>
</gene>
<dbReference type="EMBL" id="AVOT02013314">
    <property type="protein sequence ID" value="MBW0495841.1"/>
    <property type="molecule type" value="Genomic_DNA"/>
</dbReference>
<dbReference type="Proteomes" id="UP000765509">
    <property type="component" value="Unassembled WGS sequence"/>
</dbReference>
<dbReference type="AlphaFoldDB" id="A0A9Q3D2U8"/>
<keyword evidence="3" id="KW-1185">Reference proteome</keyword>
<evidence type="ECO:0000313" key="3">
    <source>
        <dbReference type="Proteomes" id="UP000765509"/>
    </source>
</evidence>
<proteinExistence type="predicted"/>
<evidence type="ECO:0000256" key="1">
    <source>
        <dbReference type="SAM" id="MobiDB-lite"/>
    </source>
</evidence>
<protein>
    <submittedName>
        <fullName evidence="2">Uncharacterized protein</fullName>
    </submittedName>
</protein>
<evidence type="ECO:0000313" key="2">
    <source>
        <dbReference type="EMBL" id="MBW0495841.1"/>
    </source>
</evidence>
<comment type="caution">
    <text evidence="2">The sequence shown here is derived from an EMBL/GenBank/DDBJ whole genome shotgun (WGS) entry which is preliminary data.</text>
</comment>
<feature type="region of interest" description="Disordered" evidence="1">
    <location>
        <begin position="1"/>
        <end position="26"/>
    </location>
</feature>
<feature type="compositionally biased region" description="Basic residues" evidence="1">
    <location>
        <begin position="62"/>
        <end position="72"/>
    </location>
</feature>